<feature type="compositionally biased region" description="Polar residues" evidence="1">
    <location>
        <begin position="304"/>
        <end position="313"/>
    </location>
</feature>
<feature type="compositionally biased region" description="Basic and acidic residues" evidence="1">
    <location>
        <begin position="129"/>
        <end position="142"/>
    </location>
</feature>
<organism evidence="2 3">
    <name type="scientific">Drechmeria coniospora</name>
    <name type="common">Nematophagous fungus</name>
    <name type="synonym">Meria coniospora</name>
    <dbReference type="NCBI Taxonomy" id="98403"/>
    <lineage>
        <taxon>Eukaryota</taxon>
        <taxon>Fungi</taxon>
        <taxon>Dikarya</taxon>
        <taxon>Ascomycota</taxon>
        <taxon>Pezizomycotina</taxon>
        <taxon>Sordariomycetes</taxon>
        <taxon>Hypocreomycetidae</taxon>
        <taxon>Hypocreales</taxon>
        <taxon>Ophiocordycipitaceae</taxon>
        <taxon>Drechmeria</taxon>
    </lineage>
</organism>
<proteinExistence type="predicted"/>
<dbReference type="STRING" id="98403.A0A151GVQ1"/>
<dbReference type="AlphaFoldDB" id="A0A151GVQ1"/>
<dbReference type="Proteomes" id="UP000076580">
    <property type="component" value="Chromosome 01"/>
</dbReference>
<dbReference type="InterPro" id="IPR014848">
    <property type="entry name" value="Rgp1"/>
</dbReference>
<feature type="compositionally biased region" description="Low complexity" evidence="1">
    <location>
        <begin position="115"/>
        <end position="127"/>
    </location>
</feature>
<feature type="compositionally biased region" description="Polar residues" evidence="1">
    <location>
        <begin position="197"/>
        <end position="223"/>
    </location>
</feature>
<sequence length="814" mass="87508">MAPDPTSGSNIRVFVHWNDDTVFAGEDVGCTIIFKNVAPEPNQVPNGRRTAYGRAKAAADLSSTSPGTVRGHRRSALSLSMPSSNARSLSGSVQWPHPANSEDDWKDGHARRRSVSIVSIGSAGTSTTDDDHSHPQRGHETSTRPQRQPRGHSRAVSLQVVSKMHALSTSGNHSSATAARNITSPLFHTSYPADLQGRSQSVSETSKSPNLTVARNFSRTSPVSMPDFRFPAAPAPSNESQPTARKSTSVGSLLSARPASQDHNHLSIRTKDLVHSPKDRPAARILSSTSASGGTPRSSGEFYSVSNNSSETLASEHVSHPLIRSQGRAPQLRRSLGVPPQQPKMPESLMMGYAQIQGSFTLDSSLVGLGAFEQVKKKATVGGRGGGVVGLEPTRRDSGLFRSFGWGNISNSLGGLLGGGELSTIQEMRGAANSKNVPLLSTPQSILFVDLQLAPGESRVFEYTFKLPKGLPPSHKGKAVKISYGLVIGTQRAGGAKEQQLHSVEIPFRVLGSINSRGEILGHDLMSPYILMRDEARVVCLGKNKTAAHGHEDGCDTPTTVNEFLTYVDELAMRPRDDGGALMSPTDGRRPTMLREAMTANEAIHLAIMRSNLAGEGQQSPNRFEIARNGRRVGTVMLTRPAYRLGEVVTMVMDFTDADIPCYSVHATLETSEKIDPSLAIRTDSSIHRVTRRIYSTSSESALYSRRIVFTPTIPIAATPEFVTSGVSLEWKIRVEFVVPFQGDRAGSPGGSRLAHPLLEQMSQDEKGGLVLVGVENLACESFDVSVPLRVYGAVGRGLERLELDEASEEGLAV</sequence>
<gene>
    <name evidence="2" type="ORF">DCS_02336</name>
</gene>
<feature type="region of interest" description="Disordered" evidence="1">
    <location>
        <begin position="42"/>
        <end position="154"/>
    </location>
</feature>
<dbReference type="FunCoup" id="A0A151GVQ1">
    <property type="interactions" value="50"/>
</dbReference>
<evidence type="ECO:0000256" key="1">
    <source>
        <dbReference type="SAM" id="MobiDB-lite"/>
    </source>
</evidence>
<dbReference type="Pfam" id="PF08737">
    <property type="entry name" value="Rgp1"/>
    <property type="match status" value="1"/>
</dbReference>
<feature type="region of interest" description="Disordered" evidence="1">
    <location>
        <begin position="190"/>
        <end position="346"/>
    </location>
</feature>
<feature type="compositionally biased region" description="Polar residues" evidence="1">
    <location>
        <begin position="286"/>
        <end position="298"/>
    </location>
</feature>
<protein>
    <submittedName>
        <fullName evidence="2">Intracellular protein transport protein</fullName>
    </submittedName>
</protein>
<accession>A0A151GVQ1</accession>
<feature type="compositionally biased region" description="Polar residues" evidence="1">
    <location>
        <begin position="77"/>
        <end position="93"/>
    </location>
</feature>
<evidence type="ECO:0000313" key="3">
    <source>
        <dbReference type="Proteomes" id="UP000076580"/>
    </source>
</evidence>
<dbReference type="RefSeq" id="XP_040660547.1">
    <property type="nucleotide sequence ID" value="XM_040799664.1"/>
</dbReference>
<feature type="compositionally biased region" description="Polar residues" evidence="1">
    <location>
        <begin position="237"/>
        <end position="252"/>
    </location>
</feature>
<name>A0A151GVQ1_DRECN</name>
<dbReference type="PANTHER" id="PTHR12507">
    <property type="entry name" value="REDUCED GROWTH PHENOTYPE 1 RGP1, YEAST -RELATED"/>
    <property type="match status" value="1"/>
</dbReference>
<feature type="compositionally biased region" description="Basic and acidic residues" evidence="1">
    <location>
        <begin position="260"/>
        <end position="282"/>
    </location>
</feature>
<reference evidence="2 3" key="1">
    <citation type="journal article" date="2016" name="Sci. Rep.">
        <title>Insights into Adaptations to a Near-Obligate Nematode Endoparasitic Lifestyle from the Finished Genome of Drechmeria coniospora.</title>
        <authorList>
            <person name="Zhang L."/>
            <person name="Zhou Z."/>
            <person name="Guo Q."/>
            <person name="Fokkens L."/>
            <person name="Miskei M."/>
            <person name="Pocsi I."/>
            <person name="Zhang W."/>
            <person name="Chen M."/>
            <person name="Wang L."/>
            <person name="Sun Y."/>
            <person name="Donzelli B.G."/>
            <person name="Gibson D.M."/>
            <person name="Nelson D.R."/>
            <person name="Luo J.G."/>
            <person name="Rep M."/>
            <person name="Liu H."/>
            <person name="Yang S."/>
            <person name="Wang J."/>
            <person name="Krasnoff S.B."/>
            <person name="Xu Y."/>
            <person name="Molnar I."/>
            <person name="Lin M."/>
        </authorList>
    </citation>
    <scope>NUCLEOTIDE SEQUENCE [LARGE SCALE GENOMIC DNA]</scope>
    <source>
        <strain evidence="2 3">ARSEF 6962</strain>
    </source>
</reference>
<dbReference type="InParanoid" id="A0A151GVQ1"/>
<keyword evidence="3" id="KW-1185">Reference proteome</keyword>
<comment type="caution">
    <text evidence="2">The sequence shown here is derived from an EMBL/GenBank/DDBJ whole genome shotgun (WGS) entry which is preliminary data.</text>
</comment>
<dbReference type="EMBL" id="LAYC01000001">
    <property type="protein sequence ID" value="KYK61195.1"/>
    <property type="molecule type" value="Genomic_DNA"/>
</dbReference>
<dbReference type="GeneID" id="63714979"/>
<evidence type="ECO:0000313" key="2">
    <source>
        <dbReference type="EMBL" id="KYK61195.1"/>
    </source>
</evidence>